<dbReference type="EMBL" id="JANAVB010024399">
    <property type="protein sequence ID" value="KAJ6822390.1"/>
    <property type="molecule type" value="Genomic_DNA"/>
</dbReference>
<dbReference type="CDD" id="cd00780">
    <property type="entry name" value="NTF2"/>
    <property type="match status" value="1"/>
</dbReference>
<dbReference type="GO" id="GO:1990904">
    <property type="term" value="C:ribonucleoprotein complex"/>
    <property type="evidence" value="ECO:0007669"/>
    <property type="project" value="TreeGrafter"/>
</dbReference>
<sequence>MASMFPGQVSAVQVGSYFVGQYYHVLQSQPDLAFQFYSGSSTAKWIDGDNVEIAAAPLQIHSLITSLNFTGIEIKTAHSLDSWNGGVLVMVSGFVQMKNYNGRRKFVQTFFLAPQEKGYFVLNDILHFLDEEPSSEPSSTDPAYSNYDNSLNVSSHMPEPVSRSFAEPNSAQMGSGYMLGEETQAGEYLTPGHVLAEEIQTSSYAAPVHAEESDAIDDYSVPEPQEAVSEHDDRTDEIPAEEPVASLPNSTSMVRDLPPAPSEEHVGERPKLTYASILRLAKGQPEMSVPHAAPLRKTTPMTSDAPLATPQPTLSTRPEKSSSDAAIDVTTAIIEDEGDSKSVYVGNLPSSVSASDLENEFKRFGRIIPNGVSVRTRKDSGGLYAFVEFEDSISAQSAFKASPIVLNGWQIYVEERRPNSGISRGRGRGRGRGGYQSEASRGRFGGRSYGNNDRDYSSIRSRGNGLGPRQERGILGNHAARNGAY</sequence>
<dbReference type="InterPro" id="IPR002075">
    <property type="entry name" value="NTF2_dom"/>
</dbReference>
<dbReference type="InterPro" id="IPR032710">
    <property type="entry name" value="NTF2-like_dom_sf"/>
</dbReference>
<protein>
    <submittedName>
        <fullName evidence="6">G3BP-like protein</fullName>
    </submittedName>
</protein>
<feature type="region of interest" description="Disordered" evidence="3">
    <location>
        <begin position="419"/>
        <end position="485"/>
    </location>
</feature>
<reference evidence="6" key="1">
    <citation type="journal article" date="2023" name="GigaByte">
        <title>Genome assembly of the bearded iris, Iris pallida Lam.</title>
        <authorList>
            <person name="Bruccoleri R.E."/>
            <person name="Oakeley E.J."/>
            <person name="Faust A.M.E."/>
            <person name="Altorfer M."/>
            <person name="Dessus-Babus S."/>
            <person name="Burckhardt D."/>
            <person name="Oertli M."/>
            <person name="Naumann U."/>
            <person name="Petersen F."/>
            <person name="Wong J."/>
        </authorList>
    </citation>
    <scope>NUCLEOTIDE SEQUENCE</scope>
    <source>
        <strain evidence="6">GSM-AAB239-AS_SAM_17_03QT</strain>
    </source>
</reference>
<dbReference type="Proteomes" id="UP001140949">
    <property type="component" value="Unassembled WGS sequence"/>
</dbReference>
<organism evidence="6 8">
    <name type="scientific">Iris pallida</name>
    <name type="common">Sweet iris</name>
    <dbReference type="NCBI Taxonomy" id="29817"/>
    <lineage>
        <taxon>Eukaryota</taxon>
        <taxon>Viridiplantae</taxon>
        <taxon>Streptophyta</taxon>
        <taxon>Embryophyta</taxon>
        <taxon>Tracheophyta</taxon>
        <taxon>Spermatophyta</taxon>
        <taxon>Magnoliopsida</taxon>
        <taxon>Liliopsida</taxon>
        <taxon>Asparagales</taxon>
        <taxon>Iridaceae</taxon>
        <taxon>Iridoideae</taxon>
        <taxon>Irideae</taxon>
        <taxon>Iris</taxon>
    </lineage>
</organism>
<dbReference type="PANTHER" id="PTHR10693:SF58">
    <property type="entry name" value="OS02G0131700 PROTEIN"/>
    <property type="match status" value="1"/>
</dbReference>
<proteinExistence type="predicted"/>
<evidence type="ECO:0000313" key="6">
    <source>
        <dbReference type="EMBL" id="KAJ6822389.1"/>
    </source>
</evidence>
<dbReference type="GO" id="GO:0005829">
    <property type="term" value="C:cytosol"/>
    <property type="evidence" value="ECO:0007669"/>
    <property type="project" value="TreeGrafter"/>
</dbReference>
<dbReference type="InterPro" id="IPR035979">
    <property type="entry name" value="RBD_domain_sf"/>
</dbReference>
<dbReference type="SUPFAM" id="SSF54427">
    <property type="entry name" value="NTF2-like"/>
    <property type="match status" value="1"/>
</dbReference>
<dbReference type="Pfam" id="PF02136">
    <property type="entry name" value="NTF2"/>
    <property type="match status" value="1"/>
</dbReference>
<evidence type="ECO:0000313" key="8">
    <source>
        <dbReference type="Proteomes" id="UP001140949"/>
    </source>
</evidence>
<dbReference type="Gene3D" id="3.10.450.50">
    <property type="match status" value="1"/>
</dbReference>
<accession>A0AAX6G0Z9</accession>
<dbReference type="InterPro" id="IPR018222">
    <property type="entry name" value="Nuclear_transport_factor_2_euk"/>
</dbReference>
<dbReference type="SMART" id="SM00360">
    <property type="entry name" value="RRM"/>
    <property type="match status" value="1"/>
</dbReference>
<keyword evidence="8" id="KW-1185">Reference proteome</keyword>
<feature type="region of interest" description="Disordered" evidence="3">
    <location>
        <begin position="132"/>
        <end position="176"/>
    </location>
</feature>
<evidence type="ECO:0000259" key="5">
    <source>
        <dbReference type="PROSITE" id="PS50177"/>
    </source>
</evidence>
<feature type="compositionally biased region" description="Polar residues" evidence="3">
    <location>
        <begin position="140"/>
        <end position="155"/>
    </location>
</feature>
<evidence type="ECO:0000256" key="3">
    <source>
        <dbReference type="SAM" id="MobiDB-lite"/>
    </source>
</evidence>
<dbReference type="SUPFAM" id="SSF54928">
    <property type="entry name" value="RNA-binding domain, RBD"/>
    <property type="match status" value="1"/>
</dbReference>
<evidence type="ECO:0000256" key="1">
    <source>
        <dbReference type="ARBA" id="ARBA00022884"/>
    </source>
</evidence>
<feature type="region of interest" description="Disordered" evidence="3">
    <location>
        <begin position="221"/>
        <end position="267"/>
    </location>
</feature>
<comment type="caution">
    <text evidence="6">The sequence shown here is derived from an EMBL/GenBank/DDBJ whole genome shotgun (WGS) entry which is preliminary data.</text>
</comment>
<keyword evidence="1 2" id="KW-0694">RNA-binding</keyword>
<gene>
    <name evidence="6" type="ORF">M6B38_389265</name>
    <name evidence="7" type="ORF">M6B38_389270</name>
</gene>
<feature type="compositionally biased region" description="Basic and acidic residues" evidence="3">
    <location>
        <begin position="228"/>
        <end position="237"/>
    </location>
</feature>
<feature type="domain" description="NTF2" evidence="5">
    <location>
        <begin position="14"/>
        <end position="128"/>
    </location>
</feature>
<dbReference type="CDD" id="cd00590">
    <property type="entry name" value="RRM_SF"/>
    <property type="match status" value="1"/>
</dbReference>
<evidence type="ECO:0000313" key="7">
    <source>
        <dbReference type="EMBL" id="KAJ6822390.1"/>
    </source>
</evidence>
<dbReference type="InterPro" id="IPR012677">
    <property type="entry name" value="Nucleotide-bd_a/b_plait_sf"/>
</dbReference>
<dbReference type="PANTHER" id="PTHR10693">
    <property type="entry name" value="RAS GTPASE-ACTIVATING PROTEIN-BINDING PROTEIN"/>
    <property type="match status" value="1"/>
</dbReference>
<dbReference type="GO" id="GO:0003729">
    <property type="term" value="F:mRNA binding"/>
    <property type="evidence" value="ECO:0007669"/>
    <property type="project" value="TreeGrafter"/>
</dbReference>
<dbReference type="Gene3D" id="3.30.70.330">
    <property type="match status" value="1"/>
</dbReference>
<feature type="domain" description="RRM" evidence="4">
    <location>
        <begin position="341"/>
        <end position="418"/>
    </location>
</feature>
<dbReference type="PROSITE" id="PS50177">
    <property type="entry name" value="NTF2_DOMAIN"/>
    <property type="match status" value="1"/>
</dbReference>
<evidence type="ECO:0000259" key="4">
    <source>
        <dbReference type="PROSITE" id="PS50102"/>
    </source>
</evidence>
<evidence type="ECO:0000256" key="2">
    <source>
        <dbReference type="PROSITE-ProRule" id="PRU00176"/>
    </source>
</evidence>
<name>A0AAX6G0Z9_IRIPA</name>
<feature type="region of interest" description="Disordered" evidence="3">
    <location>
        <begin position="295"/>
        <end position="324"/>
    </location>
</feature>
<dbReference type="Pfam" id="PF00076">
    <property type="entry name" value="RRM_1"/>
    <property type="match status" value="1"/>
</dbReference>
<dbReference type="InterPro" id="IPR039539">
    <property type="entry name" value="Ras_GTPase_bind_prot"/>
</dbReference>
<dbReference type="AlphaFoldDB" id="A0AAX6G0Z9"/>
<dbReference type="InterPro" id="IPR000504">
    <property type="entry name" value="RRM_dom"/>
</dbReference>
<reference evidence="6" key="2">
    <citation type="submission" date="2023-04" db="EMBL/GenBank/DDBJ databases">
        <authorList>
            <person name="Bruccoleri R.E."/>
            <person name="Oakeley E.J."/>
            <person name="Faust A.-M."/>
            <person name="Dessus-Babus S."/>
            <person name="Altorfer M."/>
            <person name="Burckhardt D."/>
            <person name="Oertli M."/>
            <person name="Naumann U."/>
            <person name="Petersen F."/>
            <person name="Wong J."/>
        </authorList>
    </citation>
    <scope>NUCLEOTIDE SEQUENCE</scope>
    <source>
        <strain evidence="6">GSM-AAB239-AS_SAM_17_03QT</strain>
        <tissue evidence="6">Leaf</tissue>
    </source>
</reference>
<dbReference type="EMBL" id="JANAVB010024399">
    <property type="protein sequence ID" value="KAJ6822389.1"/>
    <property type="molecule type" value="Genomic_DNA"/>
</dbReference>
<dbReference type="PROSITE" id="PS50102">
    <property type="entry name" value="RRM"/>
    <property type="match status" value="1"/>
</dbReference>
<dbReference type="FunFam" id="3.10.450.50:FF:000003">
    <property type="entry name" value="Nuclear transport factor 2 family protein"/>
    <property type="match status" value="1"/>
</dbReference>